<gene>
    <name evidence="2" type="ORF">QTH91_06175</name>
</gene>
<dbReference type="EMBL" id="JASZYV010000001">
    <property type="protein sequence ID" value="MDM0044060.1"/>
    <property type="molecule type" value="Genomic_DNA"/>
</dbReference>
<evidence type="ECO:0000313" key="3">
    <source>
        <dbReference type="Proteomes" id="UP001174908"/>
    </source>
</evidence>
<feature type="region of interest" description="Disordered" evidence="1">
    <location>
        <begin position="1"/>
        <end position="49"/>
    </location>
</feature>
<protein>
    <submittedName>
        <fullName evidence="2">Uncharacterized protein</fullName>
    </submittedName>
</protein>
<evidence type="ECO:0000313" key="2">
    <source>
        <dbReference type="EMBL" id="MDM0044060.1"/>
    </source>
</evidence>
<organism evidence="2 3">
    <name type="scientific">Variovorax dokdonensis</name>
    <dbReference type="NCBI Taxonomy" id="344883"/>
    <lineage>
        <taxon>Bacteria</taxon>
        <taxon>Pseudomonadati</taxon>
        <taxon>Pseudomonadota</taxon>
        <taxon>Betaproteobacteria</taxon>
        <taxon>Burkholderiales</taxon>
        <taxon>Comamonadaceae</taxon>
        <taxon>Variovorax</taxon>
    </lineage>
</organism>
<keyword evidence="3" id="KW-1185">Reference proteome</keyword>
<comment type="caution">
    <text evidence="2">The sequence shown here is derived from an EMBL/GenBank/DDBJ whole genome shotgun (WGS) entry which is preliminary data.</text>
</comment>
<evidence type="ECO:0000256" key="1">
    <source>
        <dbReference type="SAM" id="MobiDB-lite"/>
    </source>
</evidence>
<dbReference type="RefSeq" id="WP_286659125.1">
    <property type="nucleotide sequence ID" value="NZ_JASZYV010000001.1"/>
</dbReference>
<dbReference type="Proteomes" id="UP001174908">
    <property type="component" value="Unassembled WGS sequence"/>
</dbReference>
<proteinExistence type="predicted"/>
<accession>A0ABT7N861</accession>
<reference evidence="2" key="1">
    <citation type="submission" date="2023-06" db="EMBL/GenBank/DDBJ databases">
        <authorList>
            <person name="Jiang Y."/>
            <person name="Liu Q."/>
        </authorList>
    </citation>
    <scope>NUCLEOTIDE SEQUENCE</scope>
    <source>
        <strain evidence="2">CGMCC 1.12089</strain>
    </source>
</reference>
<name>A0ABT7N861_9BURK</name>
<sequence length="49" mass="5311">MSDLYNASMPQMHRPAPEDPGEMPVEPDQGPANPPAQPQDPEQPIAPPH</sequence>